<dbReference type="Gene3D" id="1.10.20.140">
    <property type="match status" value="1"/>
</dbReference>
<comment type="similarity">
    <text evidence="3 10 13">Belongs to the IPP transferase family.</text>
</comment>
<keyword evidence="8 10" id="KW-0460">Magnesium</keyword>
<feature type="binding site" evidence="10">
    <location>
        <begin position="36"/>
        <end position="43"/>
    </location>
    <ligand>
        <name>ATP</name>
        <dbReference type="ChEBI" id="CHEBI:30616"/>
    </ligand>
</feature>
<evidence type="ECO:0000256" key="9">
    <source>
        <dbReference type="ARBA" id="ARBA00049563"/>
    </source>
</evidence>
<evidence type="ECO:0000256" key="1">
    <source>
        <dbReference type="ARBA" id="ARBA00001946"/>
    </source>
</evidence>
<accession>A0ABW2YYC2</accession>
<dbReference type="InterPro" id="IPR039657">
    <property type="entry name" value="Dimethylallyltransferase"/>
</dbReference>
<keyword evidence="4 10" id="KW-0808">Transferase</keyword>
<organism evidence="14 15">
    <name type="scientific">Mucilaginibacter calamicampi</name>
    <dbReference type="NCBI Taxonomy" id="1302352"/>
    <lineage>
        <taxon>Bacteria</taxon>
        <taxon>Pseudomonadati</taxon>
        <taxon>Bacteroidota</taxon>
        <taxon>Sphingobacteriia</taxon>
        <taxon>Sphingobacteriales</taxon>
        <taxon>Sphingobacteriaceae</taxon>
        <taxon>Mucilaginibacter</taxon>
    </lineage>
</organism>
<dbReference type="InterPro" id="IPR027417">
    <property type="entry name" value="P-loop_NTPase"/>
</dbReference>
<dbReference type="PANTHER" id="PTHR11088">
    <property type="entry name" value="TRNA DIMETHYLALLYLTRANSFERASE"/>
    <property type="match status" value="1"/>
</dbReference>
<evidence type="ECO:0000256" key="13">
    <source>
        <dbReference type="RuleBase" id="RU003785"/>
    </source>
</evidence>
<dbReference type="Gene3D" id="3.40.50.300">
    <property type="entry name" value="P-loop containing nucleotide triphosphate hydrolases"/>
    <property type="match status" value="1"/>
</dbReference>
<sequence>MDHSKINYGPLTIDKQTYGPSTMDNGPTKTLIVIAGPTASGKTAAAIRLAQHFNTVILSADSRQFYREMSIGTAKPDADELAAATHYFINSHSINELFSVGDFEKQGLALLDELFKQHNVVILVGGSGLYIKALCEGFDDIPQADEGIREQLNNVLAEKGISPLQEELKAVDPDYYNQVDVNNPQRIIRALEVYRSTGRPFSSYRKATTNKRPFNCIKIALDLPREVLYDRVNTRVDAMVAQGLVDEVRSLLPHRHLNALNTVGYSELFDHFDGKTTFNTAIELIKQNTRRFAKRQLTWFRKDKDIHWMAPEEIEGKKIEELIQPL</sequence>
<reference evidence="15" key="1">
    <citation type="journal article" date="2019" name="Int. J. Syst. Evol. Microbiol.">
        <title>The Global Catalogue of Microorganisms (GCM) 10K type strain sequencing project: providing services to taxonomists for standard genome sequencing and annotation.</title>
        <authorList>
            <consortium name="The Broad Institute Genomics Platform"/>
            <consortium name="The Broad Institute Genome Sequencing Center for Infectious Disease"/>
            <person name="Wu L."/>
            <person name="Ma J."/>
        </authorList>
    </citation>
    <scope>NUCLEOTIDE SEQUENCE [LARGE SCALE GENOMIC DNA]</scope>
    <source>
        <strain evidence="15">CCUG 63418</strain>
    </source>
</reference>
<dbReference type="EC" id="2.5.1.75" evidence="10"/>
<dbReference type="SUPFAM" id="SSF52540">
    <property type="entry name" value="P-loop containing nucleoside triphosphate hydrolases"/>
    <property type="match status" value="2"/>
</dbReference>
<keyword evidence="15" id="KW-1185">Reference proteome</keyword>
<dbReference type="InterPro" id="IPR018022">
    <property type="entry name" value="IPT"/>
</dbReference>
<comment type="subunit">
    <text evidence="10">Monomer.</text>
</comment>
<dbReference type="Proteomes" id="UP001596958">
    <property type="component" value="Unassembled WGS sequence"/>
</dbReference>
<dbReference type="PANTHER" id="PTHR11088:SF60">
    <property type="entry name" value="TRNA DIMETHYLALLYLTRANSFERASE"/>
    <property type="match status" value="1"/>
</dbReference>
<comment type="catalytic activity">
    <reaction evidence="9 10 11">
        <text>adenosine(37) in tRNA + dimethylallyl diphosphate = N(6)-dimethylallyladenosine(37) in tRNA + diphosphate</text>
        <dbReference type="Rhea" id="RHEA:26482"/>
        <dbReference type="Rhea" id="RHEA-COMP:10162"/>
        <dbReference type="Rhea" id="RHEA-COMP:10375"/>
        <dbReference type="ChEBI" id="CHEBI:33019"/>
        <dbReference type="ChEBI" id="CHEBI:57623"/>
        <dbReference type="ChEBI" id="CHEBI:74411"/>
        <dbReference type="ChEBI" id="CHEBI:74415"/>
        <dbReference type="EC" id="2.5.1.75"/>
    </reaction>
</comment>
<feature type="site" description="Interaction with substrate tRNA" evidence="10">
    <location>
        <position position="127"/>
    </location>
</feature>
<keyword evidence="5 10" id="KW-0819">tRNA processing</keyword>
<evidence type="ECO:0000256" key="2">
    <source>
        <dbReference type="ARBA" id="ARBA00003213"/>
    </source>
</evidence>
<feature type="region of interest" description="Interaction with substrate tRNA" evidence="10">
    <location>
        <begin position="61"/>
        <end position="64"/>
    </location>
</feature>
<dbReference type="RefSeq" id="WP_377100458.1">
    <property type="nucleotide sequence ID" value="NZ_JBHTHU010000006.1"/>
</dbReference>
<comment type="caution">
    <text evidence="14">The sequence shown here is derived from an EMBL/GenBank/DDBJ whole genome shotgun (WGS) entry which is preliminary data.</text>
</comment>
<dbReference type="EMBL" id="JBHTHU010000006">
    <property type="protein sequence ID" value="MFD0750838.1"/>
    <property type="molecule type" value="Genomic_DNA"/>
</dbReference>
<evidence type="ECO:0000256" key="6">
    <source>
        <dbReference type="ARBA" id="ARBA00022741"/>
    </source>
</evidence>
<dbReference type="NCBIfam" id="TIGR00174">
    <property type="entry name" value="miaA"/>
    <property type="match status" value="1"/>
</dbReference>
<evidence type="ECO:0000256" key="11">
    <source>
        <dbReference type="RuleBase" id="RU003783"/>
    </source>
</evidence>
<name>A0ABW2YYC2_9SPHI</name>
<feature type="region of interest" description="Interaction with substrate tRNA" evidence="10">
    <location>
        <begin position="185"/>
        <end position="189"/>
    </location>
</feature>
<evidence type="ECO:0000256" key="5">
    <source>
        <dbReference type="ARBA" id="ARBA00022694"/>
    </source>
</evidence>
<keyword evidence="7 10" id="KW-0067">ATP-binding</keyword>
<dbReference type="HAMAP" id="MF_00185">
    <property type="entry name" value="IPP_trans"/>
    <property type="match status" value="1"/>
</dbReference>
<feature type="binding site" evidence="10">
    <location>
        <begin position="38"/>
        <end position="43"/>
    </location>
    <ligand>
        <name>substrate</name>
    </ligand>
</feature>
<dbReference type="Pfam" id="PF01715">
    <property type="entry name" value="IPPT"/>
    <property type="match status" value="1"/>
</dbReference>
<evidence type="ECO:0000256" key="7">
    <source>
        <dbReference type="ARBA" id="ARBA00022840"/>
    </source>
</evidence>
<proteinExistence type="inferred from homology"/>
<evidence type="ECO:0000256" key="8">
    <source>
        <dbReference type="ARBA" id="ARBA00022842"/>
    </source>
</evidence>
<keyword evidence="6 10" id="KW-0547">Nucleotide-binding</keyword>
<evidence type="ECO:0000256" key="3">
    <source>
        <dbReference type="ARBA" id="ARBA00005842"/>
    </source>
</evidence>
<protein>
    <recommendedName>
        <fullName evidence="10">tRNA dimethylallyltransferase</fullName>
        <ecNumber evidence="10">2.5.1.75</ecNumber>
    </recommendedName>
    <alternativeName>
        <fullName evidence="10">Dimethylallyl diphosphate:tRNA dimethylallyltransferase</fullName>
        <shortName evidence="10">DMAPP:tRNA dimethylallyltransferase</shortName>
        <shortName evidence="10">DMATase</shortName>
    </alternativeName>
    <alternativeName>
        <fullName evidence="10">Isopentenyl-diphosphate:tRNA isopentenyltransferase</fullName>
        <shortName evidence="10">IPP transferase</shortName>
        <shortName evidence="10">IPPT</shortName>
        <shortName evidence="10">IPTase</shortName>
    </alternativeName>
</protein>
<evidence type="ECO:0000313" key="14">
    <source>
        <dbReference type="EMBL" id="MFD0750838.1"/>
    </source>
</evidence>
<evidence type="ECO:0000313" key="15">
    <source>
        <dbReference type="Proteomes" id="UP001596958"/>
    </source>
</evidence>
<comment type="caution">
    <text evidence="10">Lacks conserved residue(s) required for the propagation of feature annotation.</text>
</comment>
<feature type="site" description="Interaction with substrate tRNA" evidence="10">
    <location>
        <position position="149"/>
    </location>
</feature>
<dbReference type="GO" id="GO:0052381">
    <property type="term" value="F:tRNA dimethylallyltransferase activity"/>
    <property type="evidence" value="ECO:0007669"/>
    <property type="project" value="UniProtKB-EC"/>
</dbReference>
<evidence type="ECO:0000256" key="10">
    <source>
        <dbReference type="HAMAP-Rule" id="MF_00185"/>
    </source>
</evidence>
<evidence type="ECO:0000256" key="12">
    <source>
        <dbReference type="RuleBase" id="RU003784"/>
    </source>
</evidence>
<evidence type="ECO:0000256" key="4">
    <source>
        <dbReference type="ARBA" id="ARBA00022679"/>
    </source>
</evidence>
<comment type="function">
    <text evidence="2 10 12">Catalyzes the transfer of a dimethylallyl group onto the adenine at position 37 in tRNAs that read codons beginning with uridine, leading to the formation of N6-(dimethylallyl)adenosine (i(6)A).</text>
</comment>
<gene>
    <name evidence="10 14" type="primary">miaA</name>
    <name evidence="14" type="ORF">ACFQZS_11850</name>
</gene>
<comment type="cofactor">
    <cofactor evidence="1 10">
        <name>Mg(2+)</name>
        <dbReference type="ChEBI" id="CHEBI:18420"/>
    </cofactor>
</comment>